<dbReference type="AlphaFoldDB" id="A0A0F9LC78"/>
<proteinExistence type="predicted"/>
<evidence type="ECO:0000259" key="1">
    <source>
        <dbReference type="Pfam" id="PF08378"/>
    </source>
</evidence>
<accession>A0A0F9LC78</accession>
<dbReference type="InterPro" id="IPR011528">
    <property type="entry name" value="NERD"/>
</dbReference>
<name>A0A0F9LC78_9ZZZZ</name>
<dbReference type="EMBL" id="LAZR01006386">
    <property type="protein sequence ID" value="KKM92489.1"/>
    <property type="molecule type" value="Genomic_DNA"/>
</dbReference>
<feature type="domain" description="NERD" evidence="1">
    <location>
        <begin position="15"/>
        <end position="84"/>
    </location>
</feature>
<organism evidence="2">
    <name type="scientific">marine sediment metagenome</name>
    <dbReference type="NCBI Taxonomy" id="412755"/>
    <lineage>
        <taxon>unclassified sequences</taxon>
        <taxon>metagenomes</taxon>
        <taxon>ecological metagenomes</taxon>
    </lineage>
</organism>
<sequence>MIKTKKNNIPESINRTENAVMRELSKLDLSYYIFNDVCLSLHRSVTYRNTVENIKSCQIDFVVIGPTGIFNIGAKEWSEKILREANQIPLKDVDMAGLVFYIRTVNRFHRKLPIYNVAVMLQKVPKVQYEYVHHLSLQQLYWFILRREGILSRKSIKKIVRWLTKISNRKPIIRKITKWGI</sequence>
<evidence type="ECO:0000313" key="2">
    <source>
        <dbReference type="EMBL" id="KKM92489.1"/>
    </source>
</evidence>
<gene>
    <name evidence="2" type="ORF">LCGC14_1217950</name>
</gene>
<protein>
    <recommendedName>
        <fullName evidence="1">NERD domain-containing protein</fullName>
    </recommendedName>
</protein>
<dbReference type="Pfam" id="PF08378">
    <property type="entry name" value="NERD"/>
    <property type="match status" value="1"/>
</dbReference>
<comment type="caution">
    <text evidence="2">The sequence shown here is derived from an EMBL/GenBank/DDBJ whole genome shotgun (WGS) entry which is preliminary data.</text>
</comment>
<reference evidence="2" key="1">
    <citation type="journal article" date="2015" name="Nature">
        <title>Complex archaea that bridge the gap between prokaryotes and eukaryotes.</title>
        <authorList>
            <person name="Spang A."/>
            <person name="Saw J.H."/>
            <person name="Jorgensen S.L."/>
            <person name="Zaremba-Niedzwiedzka K."/>
            <person name="Martijn J."/>
            <person name="Lind A.E."/>
            <person name="van Eijk R."/>
            <person name="Schleper C."/>
            <person name="Guy L."/>
            <person name="Ettema T.J."/>
        </authorList>
    </citation>
    <scope>NUCLEOTIDE SEQUENCE</scope>
</reference>